<reference evidence="2 3" key="1">
    <citation type="submission" date="2024-04" db="EMBL/GenBank/DDBJ databases">
        <title>Isolation and characterization of novel acetogenic strains of the genera Terrisporobacter and Acetoanaerobium.</title>
        <authorList>
            <person name="Boeer T."/>
            <person name="Schueler M.A."/>
            <person name="Lueschen A."/>
            <person name="Eysell L."/>
            <person name="Droege J."/>
            <person name="Heinemann M."/>
            <person name="Engelhardt L."/>
            <person name="Basen M."/>
            <person name="Daniel R."/>
        </authorList>
    </citation>
    <scope>NUCLEOTIDE SEQUENCE [LARGE SCALE GENOMIC DNA]</scope>
    <source>
        <strain evidence="2 3">ELB</strain>
    </source>
</reference>
<dbReference type="InterPro" id="IPR006660">
    <property type="entry name" value="Arsenate_reductase-like"/>
</dbReference>
<dbReference type="NCBIfam" id="TIGR01617">
    <property type="entry name" value="arsC_related"/>
    <property type="match status" value="1"/>
</dbReference>
<dbReference type="RefSeq" id="WP_245227335.1">
    <property type="nucleotide sequence ID" value="NZ_CP154622.1"/>
</dbReference>
<organism evidence="2 3">
    <name type="scientific">Terrisporobacter petrolearius</name>
    <dbReference type="NCBI Taxonomy" id="1460447"/>
    <lineage>
        <taxon>Bacteria</taxon>
        <taxon>Bacillati</taxon>
        <taxon>Bacillota</taxon>
        <taxon>Clostridia</taxon>
        <taxon>Peptostreptococcales</taxon>
        <taxon>Peptostreptococcaceae</taxon>
        <taxon>Terrisporobacter</taxon>
    </lineage>
</organism>
<dbReference type="PANTHER" id="PTHR30041:SF8">
    <property type="entry name" value="PROTEIN YFFB"/>
    <property type="match status" value="1"/>
</dbReference>
<dbReference type="EMBL" id="CP154622">
    <property type="protein sequence ID" value="XAM41358.1"/>
    <property type="molecule type" value="Genomic_DNA"/>
</dbReference>
<evidence type="ECO:0000313" key="3">
    <source>
        <dbReference type="Proteomes" id="UP001477947"/>
    </source>
</evidence>
<dbReference type="InterPro" id="IPR006504">
    <property type="entry name" value="Tscrpt_reg_Spx/MgsR"/>
</dbReference>
<dbReference type="SUPFAM" id="SSF52833">
    <property type="entry name" value="Thioredoxin-like"/>
    <property type="match status" value="1"/>
</dbReference>
<dbReference type="CDD" id="cd03036">
    <property type="entry name" value="ArsC_like"/>
    <property type="match status" value="1"/>
</dbReference>
<dbReference type="Proteomes" id="UP001477947">
    <property type="component" value="Chromosome"/>
</dbReference>
<comment type="similarity">
    <text evidence="1">Belongs to the ArsC family.</text>
</comment>
<protein>
    <submittedName>
        <fullName evidence="2">Regulatory protein MgsR</fullName>
    </submittedName>
</protein>
<evidence type="ECO:0000256" key="1">
    <source>
        <dbReference type="PROSITE-ProRule" id="PRU01282"/>
    </source>
</evidence>
<gene>
    <name evidence="2" type="primary">mgsR</name>
    <name evidence="2" type="ORF">TPELB_16710</name>
</gene>
<name>A0ABZ3FC16_9FIRM</name>
<dbReference type="InterPro" id="IPR036249">
    <property type="entry name" value="Thioredoxin-like_sf"/>
</dbReference>
<sequence>MTERNNNMKLYGYKKCSTARKAKNWLKENNINFEEIDLIDTPPTKEEMKKIYEESGHELKKFFNTSGVKYRELGLKEVLKTASEDEMLDILVSDGKLIKRPLLVNNKKVLIGFKENEYKENLL</sequence>
<dbReference type="Pfam" id="PF03960">
    <property type="entry name" value="ArsC"/>
    <property type="match status" value="1"/>
</dbReference>
<keyword evidence="3" id="KW-1185">Reference proteome</keyword>
<evidence type="ECO:0000313" key="2">
    <source>
        <dbReference type="EMBL" id="XAM41358.1"/>
    </source>
</evidence>
<accession>A0ABZ3FC16</accession>
<proteinExistence type="inferred from homology"/>
<dbReference type="PANTHER" id="PTHR30041">
    <property type="entry name" value="ARSENATE REDUCTASE"/>
    <property type="match status" value="1"/>
</dbReference>
<dbReference type="Gene3D" id="3.40.30.10">
    <property type="entry name" value="Glutaredoxin"/>
    <property type="match status" value="1"/>
</dbReference>
<dbReference type="PROSITE" id="PS51353">
    <property type="entry name" value="ARSC"/>
    <property type="match status" value="1"/>
</dbReference>